<sequence>MPTVLYLLLGLAAIGALAFAFYQVTARQRRLMAELTRLERLTAEVVMSAEAVLDEVDQRVAELKRLADALASAPGEGRAGSTPSDRASAETEEPTPTPTQTAAQMPPQELPETPAQTPVQAATRAPAQKPAQEPAGSVPQHGDADRSADRYTAAREAVYRLADEGKSPVEIAEALGFPRGEVQLILNLRGRIPQA</sequence>
<evidence type="ECO:0000313" key="3">
    <source>
        <dbReference type="Proteomes" id="UP000732377"/>
    </source>
</evidence>
<dbReference type="Proteomes" id="UP000732377">
    <property type="component" value="Unassembled WGS sequence"/>
</dbReference>
<dbReference type="InterPro" id="IPR046118">
    <property type="entry name" value="DUF6115"/>
</dbReference>
<gene>
    <name evidence="2" type="ORF">CWE10_14975</name>
</gene>
<dbReference type="RefSeq" id="WP_273380725.1">
    <property type="nucleotide sequence ID" value="NZ_PIUK01000187.1"/>
</dbReference>
<dbReference type="Pfam" id="PF19610">
    <property type="entry name" value="DUF6115"/>
    <property type="match status" value="1"/>
</dbReference>
<evidence type="ECO:0008006" key="4">
    <source>
        <dbReference type="Google" id="ProtNLM"/>
    </source>
</evidence>
<name>A0A953I4K1_SYMTR</name>
<organism evidence="2 3">
    <name type="scientific">Symbiobacterium thermophilum</name>
    <dbReference type="NCBI Taxonomy" id="2734"/>
    <lineage>
        <taxon>Bacteria</taxon>
        <taxon>Bacillati</taxon>
        <taxon>Bacillota</taxon>
        <taxon>Clostridia</taxon>
        <taxon>Eubacteriales</taxon>
        <taxon>Symbiobacteriaceae</taxon>
        <taxon>Symbiobacterium</taxon>
    </lineage>
</organism>
<feature type="region of interest" description="Disordered" evidence="1">
    <location>
        <begin position="71"/>
        <end position="151"/>
    </location>
</feature>
<dbReference type="EMBL" id="PIUK01000187">
    <property type="protein sequence ID" value="MBY6277485.1"/>
    <property type="molecule type" value="Genomic_DNA"/>
</dbReference>
<accession>A0A953I4K1</accession>
<feature type="compositionally biased region" description="Low complexity" evidence="1">
    <location>
        <begin position="98"/>
        <end position="107"/>
    </location>
</feature>
<reference evidence="2" key="1">
    <citation type="submission" date="2017-11" db="EMBL/GenBank/DDBJ databases">
        <title>Three new genomes from thermophilic consortium.</title>
        <authorList>
            <person name="Quaggio R."/>
            <person name="Amgarten D."/>
            <person name="Setubal J.C."/>
        </authorList>
    </citation>
    <scope>NUCLEOTIDE SEQUENCE</scope>
    <source>
        <strain evidence="2">ZCTH01-B2</strain>
    </source>
</reference>
<dbReference type="AlphaFoldDB" id="A0A953I4K1"/>
<protein>
    <recommendedName>
        <fullName evidence="4">DUF2802 domain-containing protein</fullName>
    </recommendedName>
</protein>
<comment type="caution">
    <text evidence="2">The sequence shown here is derived from an EMBL/GenBank/DDBJ whole genome shotgun (WGS) entry which is preliminary data.</text>
</comment>
<evidence type="ECO:0000256" key="1">
    <source>
        <dbReference type="SAM" id="MobiDB-lite"/>
    </source>
</evidence>
<evidence type="ECO:0000313" key="2">
    <source>
        <dbReference type="EMBL" id="MBY6277485.1"/>
    </source>
</evidence>
<proteinExistence type="predicted"/>
<feature type="compositionally biased region" description="Basic and acidic residues" evidence="1">
    <location>
        <begin position="142"/>
        <end position="151"/>
    </location>
</feature>